<gene>
    <name evidence="3" type="ORF">Pan216_17900</name>
</gene>
<feature type="compositionally biased region" description="Low complexity" evidence="1">
    <location>
        <begin position="17"/>
        <end position="28"/>
    </location>
</feature>
<sequence length="569" mass="61597">MSTPSTEDSKPRRAKSARSPSPGSSPGAPRKKKVPSRTKRGTAKSPPIEAIPVAEADVEAEAVAEPVAKRVPAKAPAKKLRFKCARCNVVLTVPMSKAGKYLDCPKCSERTPVPSTQEEADADMIDYGVKSMAYEIPAVCTHCKTKMKKGAVVCVKCGFNYKTGKQLEKTDHTLGSDEKARGTRAFIGFLLNVWGFIGSCIGSVVLVSGESAFYLIGSAFGGIMTTAILGYKYCDLWLIYRKIPIRDKDTKAEEDREERDDAKNPFGGWTPVIPLVCAGLGIGIAYLMWGFRIPEPGSQSLAAAMKEVAADVEKMKLPDGASIAGPFVQGNVKNALQKKVQRQPSSKPPRMPKGFAIRYGINPTATDFDYDGFASLVNVSGKDRPIMLTALHAFGPVNGMPSQLTPSELSSEVTRLFTEDRYSLDELGDVDVEFIPIMNAAPVDKNSEAGDIAAFWLPKSHMKHAAPLAKEAPKEGDRVWFAAPVWGDDSFDNDLEPAICLGGDDRGNLVYEFDNSELTLTETSGLPVINQKGEIVGVQVAGWKNGNRLVGVANSVKRFRPFLDKAIDK</sequence>
<proteinExistence type="predicted"/>
<keyword evidence="2" id="KW-1133">Transmembrane helix</keyword>
<evidence type="ECO:0000313" key="4">
    <source>
        <dbReference type="Proteomes" id="UP000317093"/>
    </source>
</evidence>
<keyword evidence="4" id="KW-1185">Reference proteome</keyword>
<protein>
    <submittedName>
        <fullName evidence="3">Uncharacterized protein</fullName>
    </submittedName>
</protein>
<dbReference type="OrthoDB" id="261253at2"/>
<feature type="transmembrane region" description="Helical" evidence="2">
    <location>
        <begin position="266"/>
        <end position="289"/>
    </location>
</feature>
<dbReference type="EMBL" id="CP036279">
    <property type="protein sequence ID" value="QDU60937.1"/>
    <property type="molecule type" value="Genomic_DNA"/>
</dbReference>
<organism evidence="3 4">
    <name type="scientific">Kolteria novifilia</name>
    <dbReference type="NCBI Taxonomy" id="2527975"/>
    <lineage>
        <taxon>Bacteria</taxon>
        <taxon>Pseudomonadati</taxon>
        <taxon>Planctomycetota</taxon>
        <taxon>Planctomycetia</taxon>
        <taxon>Kolteriales</taxon>
        <taxon>Kolteriaceae</taxon>
        <taxon>Kolteria</taxon>
    </lineage>
</organism>
<evidence type="ECO:0000256" key="1">
    <source>
        <dbReference type="SAM" id="MobiDB-lite"/>
    </source>
</evidence>
<dbReference type="InterPro" id="IPR009003">
    <property type="entry name" value="Peptidase_S1_PA"/>
</dbReference>
<evidence type="ECO:0000313" key="3">
    <source>
        <dbReference type="EMBL" id="QDU60937.1"/>
    </source>
</evidence>
<evidence type="ECO:0000256" key="2">
    <source>
        <dbReference type="SAM" id="Phobius"/>
    </source>
</evidence>
<keyword evidence="2" id="KW-0812">Transmembrane</keyword>
<feature type="transmembrane region" description="Helical" evidence="2">
    <location>
        <begin position="185"/>
        <end position="206"/>
    </location>
</feature>
<feature type="region of interest" description="Disordered" evidence="1">
    <location>
        <begin position="1"/>
        <end position="50"/>
    </location>
</feature>
<name>A0A518B1S4_9BACT</name>
<accession>A0A518B1S4</accession>
<dbReference type="SUPFAM" id="SSF50494">
    <property type="entry name" value="Trypsin-like serine proteases"/>
    <property type="match status" value="1"/>
</dbReference>
<feature type="compositionally biased region" description="Basic residues" evidence="1">
    <location>
        <begin position="29"/>
        <end position="42"/>
    </location>
</feature>
<keyword evidence="2" id="KW-0472">Membrane</keyword>
<dbReference type="RefSeq" id="WP_145257543.1">
    <property type="nucleotide sequence ID" value="NZ_CP036279.1"/>
</dbReference>
<dbReference type="AlphaFoldDB" id="A0A518B1S4"/>
<dbReference type="KEGG" id="knv:Pan216_17900"/>
<reference evidence="3 4" key="1">
    <citation type="submission" date="2019-02" db="EMBL/GenBank/DDBJ databases">
        <title>Deep-cultivation of Planctomycetes and their phenomic and genomic characterization uncovers novel biology.</title>
        <authorList>
            <person name="Wiegand S."/>
            <person name="Jogler M."/>
            <person name="Boedeker C."/>
            <person name="Pinto D."/>
            <person name="Vollmers J."/>
            <person name="Rivas-Marin E."/>
            <person name="Kohn T."/>
            <person name="Peeters S.H."/>
            <person name="Heuer A."/>
            <person name="Rast P."/>
            <person name="Oberbeckmann S."/>
            <person name="Bunk B."/>
            <person name="Jeske O."/>
            <person name="Meyerdierks A."/>
            <person name="Storesund J.E."/>
            <person name="Kallscheuer N."/>
            <person name="Luecker S."/>
            <person name="Lage O.M."/>
            <person name="Pohl T."/>
            <person name="Merkel B.J."/>
            <person name="Hornburger P."/>
            <person name="Mueller R.-W."/>
            <person name="Bruemmer F."/>
            <person name="Labrenz M."/>
            <person name="Spormann A.M."/>
            <person name="Op den Camp H."/>
            <person name="Overmann J."/>
            <person name="Amann R."/>
            <person name="Jetten M.S.M."/>
            <person name="Mascher T."/>
            <person name="Medema M.H."/>
            <person name="Devos D.P."/>
            <person name="Kaster A.-K."/>
            <person name="Ovreas L."/>
            <person name="Rohde M."/>
            <person name="Galperin M.Y."/>
            <person name="Jogler C."/>
        </authorList>
    </citation>
    <scope>NUCLEOTIDE SEQUENCE [LARGE SCALE GENOMIC DNA]</scope>
    <source>
        <strain evidence="3 4">Pan216</strain>
    </source>
</reference>
<dbReference type="Proteomes" id="UP000317093">
    <property type="component" value="Chromosome"/>
</dbReference>
<feature type="transmembrane region" description="Helical" evidence="2">
    <location>
        <begin position="212"/>
        <end position="231"/>
    </location>
</feature>